<evidence type="ECO:0000256" key="1">
    <source>
        <dbReference type="ARBA" id="ARBA00004202"/>
    </source>
</evidence>
<dbReference type="InterPro" id="IPR036771">
    <property type="entry name" value="ATPsynth_dsu/esu_N"/>
</dbReference>
<evidence type="ECO:0000256" key="6">
    <source>
        <dbReference type="ARBA" id="ARBA00023196"/>
    </source>
</evidence>
<organism evidence="10 11">
    <name type="scientific">Spongisporangium articulatum</name>
    <dbReference type="NCBI Taxonomy" id="3362603"/>
    <lineage>
        <taxon>Bacteria</taxon>
        <taxon>Bacillati</taxon>
        <taxon>Actinomycetota</taxon>
        <taxon>Actinomycetes</taxon>
        <taxon>Kineosporiales</taxon>
        <taxon>Kineosporiaceae</taxon>
        <taxon>Spongisporangium</taxon>
    </lineage>
</organism>
<comment type="subunit">
    <text evidence="8">F-type ATPases have 2 components, CF(1) - the catalytic core - and CF(0) - the membrane proton channel. CF(1) has five subunits: alpha(3), beta(3), gamma(1), delta(1), epsilon(1). CF(0) has three main subunits: a, b and c.</text>
</comment>
<evidence type="ECO:0000313" key="10">
    <source>
        <dbReference type="EMBL" id="MFI7589661.1"/>
    </source>
</evidence>
<sequence>MALQVDVVSAEERLWQGEATRVIARTVEGDIGILTGHAPTLAILAAGQVQILTGSGETVAATVQDGFLSVEHDRVTIVSQDATLG</sequence>
<evidence type="ECO:0000259" key="9">
    <source>
        <dbReference type="Pfam" id="PF02823"/>
    </source>
</evidence>
<comment type="caution">
    <text evidence="10">The sequence shown here is derived from an EMBL/GenBank/DDBJ whole genome shotgun (WGS) entry which is preliminary data.</text>
</comment>
<dbReference type="SUPFAM" id="SSF51344">
    <property type="entry name" value="Epsilon subunit of F1F0-ATP synthase N-terminal domain"/>
    <property type="match status" value="1"/>
</dbReference>
<dbReference type="PANTHER" id="PTHR13822:SF10">
    <property type="entry name" value="ATP SYNTHASE EPSILON CHAIN, CHLOROPLASTIC"/>
    <property type="match status" value="1"/>
</dbReference>
<dbReference type="InterPro" id="IPR001469">
    <property type="entry name" value="ATP_synth_F1_dsu/esu"/>
</dbReference>
<dbReference type="InterPro" id="IPR020546">
    <property type="entry name" value="ATP_synth_F1_dsu/esu_N"/>
</dbReference>
<dbReference type="EMBL" id="JBITLV010000008">
    <property type="protein sequence ID" value="MFI7589661.1"/>
    <property type="molecule type" value="Genomic_DNA"/>
</dbReference>
<evidence type="ECO:0000256" key="8">
    <source>
        <dbReference type="RuleBase" id="RU003656"/>
    </source>
</evidence>
<keyword evidence="11" id="KW-1185">Reference proteome</keyword>
<evidence type="ECO:0000313" key="11">
    <source>
        <dbReference type="Proteomes" id="UP001612915"/>
    </source>
</evidence>
<keyword evidence="3 8" id="KW-0813">Transport</keyword>
<keyword evidence="7 8" id="KW-0066">ATP synthesis</keyword>
<proteinExistence type="inferred from homology"/>
<dbReference type="NCBIfam" id="TIGR01216">
    <property type="entry name" value="ATP_synt_epsi"/>
    <property type="match status" value="1"/>
</dbReference>
<evidence type="ECO:0000256" key="4">
    <source>
        <dbReference type="ARBA" id="ARBA00023065"/>
    </source>
</evidence>
<evidence type="ECO:0000256" key="3">
    <source>
        <dbReference type="ARBA" id="ARBA00022448"/>
    </source>
</evidence>
<reference evidence="10 11" key="1">
    <citation type="submission" date="2024-10" db="EMBL/GenBank/DDBJ databases">
        <title>The Natural Products Discovery Center: Release of the First 8490 Sequenced Strains for Exploring Actinobacteria Biosynthetic Diversity.</title>
        <authorList>
            <person name="Kalkreuter E."/>
            <person name="Kautsar S.A."/>
            <person name="Yang D."/>
            <person name="Bader C.D."/>
            <person name="Teijaro C.N."/>
            <person name="Fluegel L."/>
            <person name="Davis C.M."/>
            <person name="Simpson J.R."/>
            <person name="Lauterbach L."/>
            <person name="Steele A.D."/>
            <person name="Gui C."/>
            <person name="Meng S."/>
            <person name="Li G."/>
            <person name="Viehrig K."/>
            <person name="Ye F."/>
            <person name="Su P."/>
            <person name="Kiefer A.F."/>
            <person name="Nichols A."/>
            <person name="Cepeda A.J."/>
            <person name="Yan W."/>
            <person name="Fan B."/>
            <person name="Jiang Y."/>
            <person name="Adhikari A."/>
            <person name="Zheng C.-J."/>
            <person name="Schuster L."/>
            <person name="Cowan T.M."/>
            <person name="Smanski M.J."/>
            <person name="Chevrette M.G."/>
            <person name="De Carvalho L.P.S."/>
            <person name="Shen B."/>
        </authorList>
    </citation>
    <scope>NUCLEOTIDE SEQUENCE [LARGE SCALE GENOMIC DNA]</scope>
    <source>
        <strain evidence="10 11">NPDC049639</strain>
    </source>
</reference>
<name>A0ABW8ATE4_9ACTN</name>
<feature type="domain" description="ATP synthase F1 complex delta/epsilon subunit N-terminal" evidence="9">
    <location>
        <begin position="3"/>
        <end position="82"/>
    </location>
</feature>
<keyword evidence="5" id="KW-0472">Membrane</keyword>
<comment type="similarity">
    <text evidence="2 8">Belongs to the ATPase epsilon chain family.</text>
</comment>
<dbReference type="CDD" id="cd12152">
    <property type="entry name" value="F1-ATPase_delta"/>
    <property type="match status" value="1"/>
</dbReference>
<protein>
    <submittedName>
        <fullName evidence="10">F0F1 ATP synthase subunit epsilon</fullName>
    </submittedName>
</protein>
<dbReference type="NCBIfam" id="NF009977">
    <property type="entry name" value="PRK13442.1"/>
    <property type="match status" value="1"/>
</dbReference>
<dbReference type="Pfam" id="PF02823">
    <property type="entry name" value="ATP-synt_DE_N"/>
    <property type="match status" value="1"/>
</dbReference>
<dbReference type="Gene3D" id="2.60.15.10">
    <property type="entry name" value="F0F1 ATP synthase delta/epsilon subunit, N-terminal"/>
    <property type="match status" value="1"/>
</dbReference>
<gene>
    <name evidence="10" type="ORF">ACIB24_21545</name>
</gene>
<evidence type="ECO:0000256" key="2">
    <source>
        <dbReference type="ARBA" id="ARBA00005712"/>
    </source>
</evidence>
<comment type="subcellular location">
    <subcellularLocation>
        <location evidence="1">Cell membrane</location>
        <topology evidence="1">Peripheral membrane protein</topology>
    </subcellularLocation>
</comment>
<dbReference type="PANTHER" id="PTHR13822">
    <property type="entry name" value="ATP SYNTHASE DELTA/EPSILON CHAIN"/>
    <property type="match status" value="1"/>
</dbReference>
<keyword evidence="6 8" id="KW-0139">CF(1)</keyword>
<dbReference type="RefSeq" id="WP_398284262.1">
    <property type="nucleotide sequence ID" value="NZ_JBITLV010000008.1"/>
</dbReference>
<accession>A0ABW8ATE4</accession>
<keyword evidence="4 8" id="KW-0406">Ion transport</keyword>
<evidence type="ECO:0000256" key="5">
    <source>
        <dbReference type="ARBA" id="ARBA00023136"/>
    </source>
</evidence>
<dbReference type="Proteomes" id="UP001612915">
    <property type="component" value="Unassembled WGS sequence"/>
</dbReference>
<evidence type="ECO:0000256" key="7">
    <source>
        <dbReference type="ARBA" id="ARBA00023310"/>
    </source>
</evidence>